<proteinExistence type="predicted"/>
<dbReference type="EMBL" id="BART01010845">
    <property type="protein sequence ID" value="GAG77615.1"/>
    <property type="molecule type" value="Genomic_DNA"/>
</dbReference>
<protein>
    <submittedName>
        <fullName evidence="1">Uncharacterized protein</fullName>
    </submittedName>
</protein>
<feature type="non-terminal residue" evidence="1">
    <location>
        <position position="41"/>
    </location>
</feature>
<name>X1A653_9ZZZZ</name>
<evidence type="ECO:0000313" key="1">
    <source>
        <dbReference type="EMBL" id="GAG77615.1"/>
    </source>
</evidence>
<sequence>MAYPFADCTRTDITPTRDGSYQDVDVSSLAASGAIAAVLEI</sequence>
<gene>
    <name evidence="1" type="ORF">S01H4_23393</name>
</gene>
<reference evidence="1" key="1">
    <citation type="journal article" date="2014" name="Front. Microbiol.">
        <title>High frequency of phylogenetically diverse reductive dehalogenase-homologous genes in deep subseafloor sedimentary metagenomes.</title>
        <authorList>
            <person name="Kawai M."/>
            <person name="Futagami T."/>
            <person name="Toyoda A."/>
            <person name="Takaki Y."/>
            <person name="Nishi S."/>
            <person name="Hori S."/>
            <person name="Arai W."/>
            <person name="Tsubouchi T."/>
            <person name="Morono Y."/>
            <person name="Uchiyama I."/>
            <person name="Ito T."/>
            <person name="Fujiyama A."/>
            <person name="Inagaki F."/>
            <person name="Takami H."/>
        </authorList>
    </citation>
    <scope>NUCLEOTIDE SEQUENCE</scope>
    <source>
        <strain evidence="1">Expedition CK06-06</strain>
    </source>
</reference>
<dbReference type="AlphaFoldDB" id="X1A653"/>
<organism evidence="1">
    <name type="scientific">marine sediment metagenome</name>
    <dbReference type="NCBI Taxonomy" id="412755"/>
    <lineage>
        <taxon>unclassified sequences</taxon>
        <taxon>metagenomes</taxon>
        <taxon>ecological metagenomes</taxon>
    </lineage>
</organism>
<comment type="caution">
    <text evidence="1">The sequence shown here is derived from an EMBL/GenBank/DDBJ whole genome shotgun (WGS) entry which is preliminary data.</text>
</comment>
<accession>X1A653</accession>